<dbReference type="GeneID" id="30995714"/>
<proteinExistence type="predicted"/>
<feature type="region of interest" description="Disordered" evidence="1">
    <location>
        <begin position="1"/>
        <end position="25"/>
    </location>
</feature>
<reference evidence="3" key="1">
    <citation type="submission" date="2016-05" db="EMBL/GenBank/DDBJ databases">
        <title>Comparative genomics of biotechnologically important yeasts.</title>
        <authorList>
            <consortium name="DOE Joint Genome Institute"/>
            <person name="Riley R."/>
            <person name="Haridas S."/>
            <person name="Wolfe K.H."/>
            <person name="Lopes M.R."/>
            <person name="Hittinger C.T."/>
            <person name="Goker M."/>
            <person name="Salamov A."/>
            <person name="Wisecaver J."/>
            <person name="Long T.M."/>
            <person name="Aerts A.L."/>
            <person name="Barry K."/>
            <person name="Choi C."/>
            <person name="Clum A."/>
            <person name="Coughlan A.Y."/>
            <person name="Deshpande S."/>
            <person name="Douglass A.P."/>
            <person name="Hanson S.J."/>
            <person name="Klenk H.-P."/>
            <person name="Labutti K."/>
            <person name="Lapidus A."/>
            <person name="Lindquist E."/>
            <person name="Lipzen A."/>
            <person name="Meier-Kolthoff J.P."/>
            <person name="Ohm R.A."/>
            <person name="Otillar R.P."/>
            <person name="Pangilinan J."/>
            <person name="Peng Y."/>
            <person name="Rokas A."/>
            <person name="Rosa C.A."/>
            <person name="Scheuner C."/>
            <person name="Sibirny A.A."/>
            <person name="Slot J.C."/>
            <person name="Stielow J.B."/>
            <person name="Sun H."/>
            <person name="Kurtzman C.P."/>
            <person name="Blackwell M."/>
            <person name="Grigoriev I.V."/>
            <person name="Jeffries T.W."/>
        </authorList>
    </citation>
    <scope>NUCLEOTIDE SEQUENCE [LARGE SCALE GENOMIC DNA]</scope>
    <source>
        <strain evidence="3">NRRL Y-1933</strain>
    </source>
</reference>
<feature type="non-terminal residue" evidence="2">
    <location>
        <position position="122"/>
    </location>
</feature>
<keyword evidence="3" id="KW-1185">Reference proteome</keyword>
<evidence type="ECO:0000256" key="1">
    <source>
        <dbReference type="SAM" id="MobiDB-lite"/>
    </source>
</evidence>
<protein>
    <submittedName>
        <fullName evidence="2">Uncharacterized protein</fullName>
    </submittedName>
</protein>
<name>A0A1E4RLG1_9ASCO</name>
<organism evidence="2 3">
    <name type="scientific">Hyphopichia burtonii NRRL Y-1933</name>
    <dbReference type="NCBI Taxonomy" id="984485"/>
    <lineage>
        <taxon>Eukaryota</taxon>
        <taxon>Fungi</taxon>
        <taxon>Dikarya</taxon>
        <taxon>Ascomycota</taxon>
        <taxon>Saccharomycotina</taxon>
        <taxon>Pichiomycetes</taxon>
        <taxon>Debaryomycetaceae</taxon>
        <taxon>Hyphopichia</taxon>
    </lineage>
</organism>
<feature type="region of interest" description="Disordered" evidence="1">
    <location>
        <begin position="63"/>
        <end position="84"/>
    </location>
</feature>
<sequence>MYNPGSRPIHEEPMKTKSGKNKRKYPRLTHAVVKEAKVKPLAEITMELNKVMKDTVTKQVLKESTHKPKLVNQKGKRARTTQKHEQIVPVDNLNIINPAATAEKERQRAWDRKMRRIEKFLL</sequence>
<dbReference type="AlphaFoldDB" id="A0A1E4RLG1"/>
<dbReference type="RefSeq" id="XP_020077167.1">
    <property type="nucleotide sequence ID" value="XM_020221164.1"/>
</dbReference>
<accession>A0A1E4RLG1</accession>
<dbReference type="Proteomes" id="UP000095085">
    <property type="component" value="Unassembled WGS sequence"/>
</dbReference>
<evidence type="ECO:0000313" key="2">
    <source>
        <dbReference type="EMBL" id="ODV68100.1"/>
    </source>
</evidence>
<dbReference type="EMBL" id="KV454540">
    <property type="protein sequence ID" value="ODV68100.1"/>
    <property type="molecule type" value="Genomic_DNA"/>
</dbReference>
<evidence type="ECO:0000313" key="3">
    <source>
        <dbReference type="Proteomes" id="UP000095085"/>
    </source>
</evidence>
<gene>
    <name evidence="2" type="ORF">HYPBUDRAFT_152742</name>
</gene>